<dbReference type="AlphaFoldDB" id="A0A0C9TYC4"/>
<dbReference type="Proteomes" id="UP000054279">
    <property type="component" value="Unassembled WGS sequence"/>
</dbReference>
<dbReference type="EMBL" id="KN837355">
    <property type="protein sequence ID" value="KIJ26829.1"/>
    <property type="molecule type" value="Genomic_DNA"/>
</dbReference>
<gene>
    <name evidence="2" type="ORF">M422DRAFT_272032</name>
</gene>
<proteinExistence type="predicted"/>
<evidence type="ECO:0000256" key="1">
    <source>
        <dbReference type="SAM" id="MobiDB-lite"/>
    </source>
</evidence>
<organism evidence="2 3">
    <name type="scientific">Sphaerobolus stellatus (strain SS14)</name>
    <dbReference type="NCBI Taxonomy" id="990650"/>
    <lineage>
        <taxon>Eukaryota</taxon>
        <taxon>Fungi</taxon>
        <taxon>Dikarya</taxon>
        <taxon>Basidiomycota</taxon>
        <taxon>Agaricomycotina</taxon>
        <taxon>Agaricomycetes</taxon>
        <taxon>Phallomycetidae</taxon>
        <taxon>Geastrales</taxon>
        <taxon>Sphaerobolaceae</taxon>
        <taxon>Sphaerobolus</taxon>
    </lineage>
</organism>
<evidence type="ECO:0000313" key="2">
    <source>
        <dbReference type="EMBL" id="KIJ26829.1"/>
    </source>
</evidence>
<feature type="region of interest" description="Disordered" evidence="1">
    <location>
        <begin position="1"/>
        <end position="29"/>
    </location>
</feature>
<name>A0A0C9TYC4_SPHS4</name>
<reference evidence="2 3" key="1">
    <citation type="submission" date="2014-06" db="EMBL/GenBank/DDBJ databases">
        <title>Evolutionary Origins and Diversification of the Mycorrhizal Mutualists.</title>
        <authorList>
            <consortium name="DOE Joint Genome Institute"/>
            <consortium name="Mycorrhizal Genomics Consortium"/>
            <person name="Kohler A."/>
            <person name="Kuo A."/>
            <person name="Nagy L.G."/>
            <person name="Floudas D."/>
            <person name="Copeland A."/>
            <person name="Barry K.W."/>
            <person name="Cichocki N."/>
            <person name="Veneault-Fourrey C."/>
            <person name="LaButti K."/>
            <person name="Lindquist E.A."/>
            <person name="Lipzen A."/>
            <person name="Lundell T."/>
            <person name="Morin E."/>
            <person name="Murat C."/>
            <person name="Riley R."/>
            <person name="Ohm R."/>
            <person name="Sun H."/>
            <person name="Tunlid A."/>
            <person name="Henrissat B."/>
            <person name="Grigoriev I.V."/>
            <person name="Hibbett D.S."/>
            <person name="Martin F."/>
        </authorList>
    </citation>
    <scope>NUCLEOTIDE SEQUENCE [LARGE SCALE GENOMIC DNA]</scope>
    <source>
        <strain evidence="2 3">SS14</strain>
    </source>
</reference>
<protein>
    <submittedName>
        <fullName evidence="2">Uncharacterized protein</fullName>
    </submittedName>
</protein>
<evidence type="ECO:0000313" key="3">
    <source>
        <dbReference type="Proteomes" id="UP000054279"/>
    </source>
</evidence>
<feature type="compositionally biased region" description="Basic and acidic residues" evidence="1">
    <location>
        <begin position="1"/>
        <end position="16"/>
    </location>
</feature>
<keyword evidence="3" id="KW-1185">Reference proteome</keyword>
<dbReference type="OrthoDB" id="2638305at2759"/>
<accession>A0A0C9TYC4</accession>
<dbReference type="HOGENOM" id="CLU_1455269_0_0_1"/>
<sequence length="186" mass="21172">MDGEKVRKESSQGKAKEMKKHKRNSSFTQDDGSWWLKINPAPSEFIIHAEYERWMKEECLTESERYIRTLAGTVIGADSTIKAAKKVNIYKKTEGSTLLKISNLLEGGLLTLVNANIELVSWQFLFTNLILESIKAIRESGQQNEVMGIPFNEEGEMSRPDPVIHLVPPILYSSLISFRLCYVIHL</sequence>